<evidence type="ECO:0000259" key="1">
    <source>
        <dbReference type="Pfam" id="PF01569"/>
    </source>
</evidence>
<dbReference type="CDD" id="cd03398">
    <property type="entry name" value="PAP2_haloperoxidase"/>
    <property type="match status" value="1"/>
</dbReference>
<gene>
    <name evidence="2" type="ORF">GGR23_004462</name>
</gene>
<evidence type="ECO:0000313" key="2">
    <source>
        <dbReference type="EMBL" id="MBB4067231.1"/>
    </source>
</evidence>
<reference evidence="2 3" key="1">
    <citation type="submission" date="2020-08" db="EMBL/GenBank/DDBJ databases">
        <title>Genomic Encyclopedia of Type Strains, Phase IV (KMG-IV): sequencing the most valuable type-strain genomes for metagenomic binning, comparative biology and taxonomic classification.</title>
        <authorList>
            <person name="Goeker M."/>
        </authorList>
    </citation>
    <scope>NUCLEOTIDE SEQUENCE [LARGE SCALE GENOMIC DNA]</scope>
    <source>
        <strain evidence="2 3">DSM 29853</strain>
    </source>
</reference>
<dbReference type="PANTHER" id="PTHR34599">
    <property type="entry name" value="PEROXIDASE-RELATED"/>
    <property type="match status" value="1"/>
</dbReference>
<dbReference type="AlphaFoldDB" id="A0A7W6J9G0"/>
<comment type="caution">
    <text evidence="2">The sequence shown here is derived from an EMBL/GenBank/DDBJ whole genome shotgun (WGS) entry which is preliminary data.</text>
</comment>
<dbReference type="SUPFAM" id="SSF48317">
    <property type="entry name" value="Acid phosphatase/Vanadium-dependent haloperoxidase"/>
    <property type="match status" value="1"/>
</dbReference>
<keyword evidence="3" id="KW-1185">Reference proteome</keyword>
<evidence type="ECO:0000313" key="3">
    <source>
        <dbReference type="Proteomes" id="UP000528286"/>
    </source>
</evidence>
<feature type="domain" description="Phosphatidic acid phosphatase type 2/haloperoxidase" evidence="1">
    <location>
        <begin position="309"/>
        <end position="436"/>
    </location>
</feature>
<dbReference type="Pfam" id="PF01569">
    <property type="entry name" value="PAP2"/>
    <property type="match status" value="1"/>
</dbReference>
<dbReference type="EMBL" id="JACIEZ010000016">
    <property type="protein sequence ID" value="MBB4067231.1"/>
    <property type="molecule type" value="Genomic_DNA"/>
</dbReference>
<dbReference type="InterPro" id="IPR000326">
    <property type="entry name" value="PAP2/HPO"/>
</dbReference>
<dbReference type="InterPro" id="IPR036938">
    <property type="entry name" value="PAP2/HPO_sf"/>
</dbReference>
<dbReference type="InterPro" id="IPR052559">
    <property type="entry name" value="V-haloperoxidase"/>
</dbReference>
<proteinExistence type="predicted"/>
<sequence>MSARWKGAPLALLVALIVTVFAHVPSARAERMPPEQVLQTWYRLVLELVRHTPNYSPPVASRSFAYLGVTAYESVAGEHTRLVSLQGQLNDLKDLPSREAGAVYDDAIVLNAAMTVATRELFNRTGPTGQHAFSRMSEKMHATVTDGMPADVVRRSADFGTAMATAILKWSQGDGGAVVENMGFPLEYTLKAGPGRWVPTSLIRQQQVPLLPDWGKNRPFAMPEGSSCRLPAPPEYSEDKASVFYREAVEVHDVVKGLTKEQKAIARFWSDDPMLSPTPPGHWVSIGWEVLEADRADLATTVDVMARLGVAVADAFIGCWDTKFEFNLVRPVSYIKKTMDPKWEPLLITPPFPEYPSGHSTQSGAAAVVLASLFGEKKTFTDSTHEADGLAPRTYGSFWEAAEEAALSRLYGGIHFRSAIERGLEQGKCVGAHVVALKTRM</sequence>
<dbReference type="Gene3D" id="1.10.606.20">
    <property type="match status" value="1"/>
</dbReference>
<dbReference type="PANTHER" id="PTHR34599:SF1">
    <property type="entry name" value="PHOSPHATIDIC ACID PHOSPHATASE TYPE 2_HALOPEROXIDASE DOMAIN-CONTAINING PROTEIN"/>
    <property type="match status" value="1"/>
</dbReference>
<accession>A0A7W6J9G0</accession>
<organism evidence="2 3">
    <name type="scientific">Gellertiella hungarica</name>
    <dbReference type="NCBI Taxonomy" id="1572859"/>
    <lineage>
        <taxon>Bacteria</taxon>
        <taxon>Pseudomonadati</taxon>
        <taxon>Pseudomonadota</taxon>
        <taxon>Alphaproteobacteria</taxon>
        <taxon>Hyphomicrobiales</taxon>
        <taxon>Rhizobiaceae</taxon>
        <taxon>Gellertiella</taxon>
    </lineage>
</organism>
<dbReference type="RefSeq" id="WP_183368465.1">
    <property type="nucleotide sequence ID" value="NZ_JACIEZ010000016.1"/>
</dbReference>
<protein>
    <recommendedName>
        <fullName evidence="1">Phosphatidic acid phosphatase type 2/haloperoxidase domain-containing protein</fullName>
    </recommendedName>
</protein>
<dbReference type="Proteomes" id="UP000528286">
    <property type="component" value="Unassembled WGS sequence"/>
</dbReference>
<name>A0A7W6J9G0_9HYPH</name>